<reference evidence="2 3" key="1">
    <citation type="submission" date="2022-03" db="EMBL/GenBank/DDBJ databases">
        <title>Pseudonocardia alaer sp. nov., a novel actinomycete isolated from reed forest soil.</title>
        <authorList>
            <person name="Wang L."/>
        </authorList>
    </citation>
    <scope>NUCLEOTIDE SEQUENCE [LARGE SCALE GENOMIC DNA]</scope>
    <source>
        <strain evidence="2 3">Y-16303</strain>
    </source>
</reference>
<organism evidence="2 3">
    <name type="scientific">Pseudonocardia alaniniphila</name>
    <dbReference type="NCBI Taxonomy" id="75291"/>
    <lineage>
        <taxon>Bacteria</taxon>
        <taxon>Bacillati</taxon>
        <taxon>Actinomycetota</taxon>
        <taxon>Actinomycetes</taxon>
        <taxon>Pseudonocardiales</taxon>
        <taxon>Pseudonocardiaceae</taxon>
        <taxon>Pseudonocardia</taxon>
    </lineage>
</organism>
<comment type="caution">
    <text evidence="2">The sequence shown here is derived from an EMBL/GenBank/DDBJ whole genome shotgun (WGS) entry which is preliminary data.</text>
</comment>
<accession>A0ABS9TCW0</accession>
<keyword evidence="3" id="KW-1185">Reference proteome</keyword>
<evidence type="ECO:0000313" key="2">
    <source>
        <dbReference type="EMBL" id="MCH6166381.1"/>
    </source>
</evidence>
<gene>
    <name evidence="2" type="ORF">MMF94_11860</name>
</gene>
<feature type="compositionally biased region" description="Basic and acidic residues" evidence="1">
    <location>
        <begin position="292"/>
        <end position="303"/>
    </location>
</feature>
<evidence type="ECO:0000313" key="3">
    <source>
        <dbReference type="Proteomes" id="UP001299970"/>
    </source>
</evidence>
<dbReference type="RefSeq" id="WP_241036413.1">
    <property type="nucleotide sequence ID" value="NZ_BAAAJF010000002.1"/>
</dbReference>
<proteinExistence type="predicted"/>
<feature type="region of interest" description="Disordered" evidence="1">
    <location>
        <begin position="268"/>
        <end position="303"/>
    </location>
</feature>
<feature type="compositionally biased region" description="Basic residues" evidence="1">
    <location>
        <begin position="274"/>
        <end position="291"/>
    </location>
</feature>
<dbReference type="EMBL" id="JAKXMK010000009">
    <property type="protein sequence ID" value="MCH6166381.1"/>
    <property type="molecule type" value="Genomic_DNA"/>
</dbReference>
<sequence>MRISDGLQHAATALSAISDRARSHYGESARVRALGLECLPDSGYLTYRVAGLRAALDASRSRRSWLAGARGHADEVEALLARAIELTSTIDIAGELDLPLDLVVAVQTGARAGLAALRRLHDDLDAVENGQHESIGNRAVTVQPSSPAHWLVQVASRLLPGGSRDRYLEEFTGELRELAESEASSRAQLAHALRLAARVWALRNALPADAPRSPAGPDRVRVHPGGRSDGISAGRARARGWDTSRTPFRRWKAKRDARLIVRIVNEREQARERASRRRSPAHASGRRLTRVNRRENDHRDASE</sequence>
<protein>
    <recommendedName>
        <fullName evidence="4">DUF222 domain-containing protein</fullName>
    </recommendedName>
</protein>
<feature type="region of interest" description="Disordered" evidence="1">
    <location>
        <begin position="208"/>
        <end position="241"/>
    </location>
</feature>
<name>A0ABS9TCW0_9PSEU</name>
<evidence type="ECO:0008006" key="4">
    <source>
        <dbReference type="Google" id="ProtNLM"/>
    </source>
</evidence>
<evidence type="ECO:0000256" key="1">
    <source>
        <dbReference type="SAM" id="MobiDB-lite"/>
    </source>
</evidence>
<dbReference type="Proteomes" id="UP001299970">
    <property type="component" value="Unassembled WGS sequence"/>
</dbReference>